<protein>
    <submittedName>
        <fullName evidence="2">Uncharacterized protein</fullName>
    </submittedName>
</protein>
<evidence type="ECO:0000313" key="3">
    <source>
        <dbReference type="Proteomes" id="UP000030760"/>
    </source>
</evidence>
<evidence type="ECO:0000256" key="1">
    <source>
        <dbReference type="SAM" id="MobiDB-lite"/>
    </source>
</evidence>
<name>M3DAX1_9ACTN</name>
<gene>
    <name evidence="2" type="ORF">SBD_5031</name>
</gene>
<proteinExistence type="predicted"/>
<accession>M3DAX1</accession>
<dbReference type="EMBL" id="KB405089">
    <property type="protein sequence ID" value="EMF53487.1"/>
    <property type="molecule type" value="Genomic_DNA"/>
</dbReference>
<dbReference type="Proteomes" id="UP000030760">
    <property type="component" value="Unassembled WGS sequence"/>
</dbReference>
<organism evidence="2 3">
    <name type="scientific">Streptomyces bottropensis ATCC 25435</name>
    <dbReference type="NCBI Taxonomy" id="1054862"/>
    <lineage>
        <taxon>Bacteria</taxon>
        <taxon>Bacillati</taxon>
        <taxon>Actinomycetota</taxon>
        <taxon>Actinomycetes</taxon>
        <taxon>Kitasatosporales</taxon>
        <taxon>Streptomycetaceae</taxon>
        <taxon>Streptomyces</taxon>
    </lineage>
</organism>
<feature type="region of interest" description="Disordered" evidence="1">
    <location>
        <begin position="21"/>
        <end position="48"/>
    </location>
</feature>
<evidence type="ECO:0000313" key="2">
    <source>
        <dbReference type="EMBL" id="EMF53487.1"/>
    </source>
</evidence>
<reference evidence="3" key="1">
    <citation type="journal article" date="2013" name="Genome Announc.">
        <title>Draft Genome Sequence of Streptomyces bottropensis ATCC 25435, a Bottromycin-Producing Actinomycete.</title>
        <authorList>
            <person name="Zhang H."/>
            <person name="Zhou W."/>
            <person name="Zhuang Y."/>
            <person name="Liang X."/>
            <person name="Liu T."/>
        </authorList>
    </citation>
    <scope>NUCLEOTIDE SEQUENCE [LARGE SCALE GENOMIC DNA]</scope>
    <source>
        <strain evidence="3">ATCC 25435</strain>
    </source>
</reference>
<dbReference type="AlphaFoldDB" id="M3DAX1"/>
<sequence length="48" mass="5105">MGEQLAYDPLTLTLHQVYNSSGFPHGSVAPDPTRSACHRPELPVAGGE</sequence>